<feature type="domain" description="Transposase IS701-like DDE" evidence="2">
    <location>
        <begin position="20"/>
        <end position="188"/>
    </location>
</feature>
<name>A0ABM7ZUK8_STRNI</name>
<evidence type="ECO:0000259" key="2">
    <source>
        <dbReference type="Pfam" id="PF13546"/>
    </source>
</evidence>
<dbReference type="PANTHER" id="PTHR33627">
    <property type="entry name" value="TRANSPOSASE"/>
    <property type="match status" value="1"/>
</dbReference>
<proteinExistence type="predicted"/>
<sequence>MDEAGLWAAELESMFARVAGRFSRVDLRWRMRDHLRGLLAPVERRNGWHLAEYAGHRGPAGFQHLLNGASWDADALRDDMQQYIADQLDCPDGVLVADDTGFLKKGTTSAGVQRQYLGTAGRTENCQIGVFAAHATAKGRALVDRKLYLSKSWTGDTDRCRAPGIPDNHGFATKGELARAMILRTLAQTTWTEAADRRSCSRTGPGAPGRSKRRAAGSEGPAGPGGVRLGRESRGLPPAPARMGERSYGRRRAASRSR</sequence>
<dbReference type="NCBIfam" id="NF033540">
    <property type="entry name" value="transpos_IS701"/>
    <property type="match status" value="1"/>
</dbReference>
<gene>
    <name evidence="3" type="ORF">HEK616_35390</name>
</gene>
<organism evidence="3 4">
    <name type="scientific">Streptomyces nigrescens</name>
    <dbReference type="NCBI Taxonomy" id="1920"/>
    <lineage>
        <taxon>Bacteria</taxon>
        <taxon>Bacillati</taxon>
        <taxon>Actinomycetota</taxon>
        <taxon>Actinomycetes</taxon>
        <taxon>Kitasatosporales</taxon>
        <taxon>Streptomycetaceae</taxon>
        <taxon>Streptomyces</taxon>
    </lineage>
</organism>
<keyword evidence="4" id="KW-1185">Reference proteome</keyword>
<feature type="region of interest" description="Disordered" evidence="1">
    <location>
        <begin position="193"/>
        <end position="258"/>
    </location>
</feature>
<dbReference type="EMBL" id="AP026073">
    <property type="protein sequence ID" value="BDM70052.1"/>
    <property type="molecule type" value="Genomic_DNA"/>
</dbReference>
<evidence type="ECO:0000313" key="3">
    <source>
        <dbReference type="EMBL" id="BDM70052.1"/>
    </source>
</evidence>
<feature type="compositionally biased region" description="Basic residues" evidence="1">
    <location>
        <begin position="249"/>
        <end position="258"/>
    </location>
</feature>
<evidence type="ECO:0000313" key="4">
    <source>
        <dbReference type="Proteomes" id="UP001059597"/>
    </source>
</evidence>
<protein>
    <recommendedName>
        <fullName evidence="2">Transposase IS701-like DDE domain-containing protein</fullName>
    </recommendedName>
</protein>
<dbReference type="RefSeq" id="WP_410011205.1">
    <property type="nucleotide sequence ID" value="NZ_AP026073.1"/>
</dbReference>
<dbReference type="InterPro" id="IPR038721">
    <property type="entry name" value="IS701-like_DDE_dom"/>
</dbReference>
<dbReference type="Pfam" id="PF13546">
    <property type="entry name" value="DDE_5"/>
    <property type="match status" value="1"/>
</dbReference>
<dbReference type="PANTHER" id="PTHR33627:SF1">
    <property type="entry name" value="TRANSPOSASE"/>
    <property type="match status" value="1"/>
</dbReference>
<dbReference type="InterPro" id="IPR039365">
    <property type="entry name" value="IS701-like"/>
</dbReference>
<accession>A0ABM7ZUK8</accession>
<reference evidence="3" key="1">
    <citation type="submission" date="2022-06" db="EMBL/GenBank/DDBJ databases">
        <title>Complete genome sequence of Streptomyces nigrescens HEK616.</title>
        <authorList>
            <person name="Asamizu S."/>
            <person name="Onaka H."/>
        </authorList>
    </citation>
    <scope>NUCLEOTIDE SEQUENCE</scope>
    <source>
        <strain evidence="3">HEK616</strain>
    </source>
</reference>
<evidence type="ECO:0000256" key="1">
    <source>
        <dbReference type="SAM" id="MobiDB-lite"/>
    </source>
</evidence>
<dbReference type="Proteomes" id="UP001059597">
    <property type="component" value="Chromosome"/>
</dbReference>